<dbReference type="RefSeq" id="WP_087472010.1">
    <property type="nucleotide sequence ID" value="NZ_CP021383.1"/>
</dbReference>
<dbReference type="InterPro" id="IPR000623">
    <property type="entry name" value="Shikimate_kinase/TSH1"/>
</dbReference>
<comment type="catalytic activity">
    <reaction evidence="10 11">
        <text>shikimate + ATP = 3-phosphoshikimate + ADP + H(+)</text>
        <dbReference type="Rhea" id="RHEA:13121"/>
        <dbReference type="ChEBI" id="CHEBI:15378"/>
        <dbReference type="ChEBI" id="CHEBI:30616"/>
        <dbReference type="ChEBI" id="CHEBI:36208"/>
        <dbReference type="ChEBI" id="CHEBI:145989"/>
        <dbReference type="ChEBI" id="CHEBI:456216"/>
        <dbReference type="EC" id="2.7.1.71"/>
    </reaction>
</comment>
<feature type="binding site" evidence="11">
    <location>
        <begin position="19"/>
        <end position="24"/>
    </location>
    <ligand>
        <name>ATP</name>
        <dbReference type="ChEBI" id="CHEBI:30616"/>
    </ligand>
</feature>
<dbReference type="PANTHER" id="PTHR21087">
    <property type="entry name" value="SHIKIMATE KINASE"/>
    <property type="match status" value="1"/>
</dbReference>
<keyword evidence="6 11" id="KW-0547">Nucleotide-binding</keyword>
<feature type="binding site" evidence="11">
    <location>
        <position position="41"/>
    </location>
    <ligand>
        <name>substrate</name>
    </ligand>
</feature>
<dbReference type="GO" id="GO:0008652">
    <property type="term" value="P:amino acid biosynthetic process"/>
    <property type="evidence" value="ECO:0007669"/>
    <property type="project" value="UniProtKB-KW"/>
</dbReference>
<proteinExistence type="inferred from homology"/>
<dbReference type="Gene3D" id="3.40.50.300">
    <property type="entry name" value="P-loop containing nucleotide triphosphate hydrolases"/>
    <property type="match status" value="1"/>
</dbReference>
<comment type="subunit">
    <text evidence="11">Monomer.</text>
</comment>
<evidence type="ECO:0000313" key="14">
    <source>
        <dbReference type="Proteomes" id="UP000196228"/>
    </source>
</evidence>
<keyword evidence="7 11" id="KW-0418">Kinase</keyword>
<sequence length="202" mass="20927">MTPVPPGTRPVVVLVGPPGSGKSTVSRHLADLLGLAQRDTDTDVETTAGKPVADIFVDHGEPHFRELEREAVTTALATHDGVLALGGGAVLDEHTQTALAAYVAAGGAVVFLDVSLAHAAPRVGLNQSRPLLLGNPRARWAALMEARRPVYERVATLHVVTDARTPAQVAQEIRAHLAGGGEAADRAAASAPTDTPAEQENA</sequence>
<comment type="pathway">
    <text evidence="1 11">Metabolic intermediate biosynthesis; chorismate biosynthesis; chorismate from D-erythrose 4-phosphate and phosphoenolpyruvate: step 5/7.</text>
</comment>
<dbReference type="GO" id="GO:0004765">
    <property type="term" value="F:shikimate kinase activity"/>
    <property type="evidence" value="ECO:0007669"/>
    <property type="project" value="UniProtKB-UniRule"/>
</dbReference>
<feature type="binding site" evidence="11">
    <location>
        <position position="87"/>
    </location>
    <ligand>
        <name>substrate</name>
    </ligand>
</feature>
<dbReference type="Pfam" id="PF01202">
    <property type="entry name" value="SKI"/>
    <property type="match status" value="1"/>
</dbReference>
<accession>A0A1Y0HZV1</accession>
<dbReference type="PANTHER" id="PTHR21087:SF16">
    <property type="entry name" value="SHIKIMATE KINASE 1, CHLOROPLASTIC"/>
    <property type="match status" value="1"/>
</dbReference>
<feature type="region of interest" description="Disordered" evidence="12">
    <location>
        <begin position="180"/>
        <end position="202"/>
    </location>
</feature>
<keyword evidence="11" id="KW-0479">Metal-binding</keyword>
<dbReference type="EC" id="2.7.1.71" evidence="3 11"/>
<feature type="compositionally biased region" description="Low complexity" evidence="12">
    <location>
        <begin position="186"/>
        <end position="202"/>
    </location>
</feature>
<evidence type="ECO:0000256" key="9">
    <source>
        <dbReference type="ARBA" id="ARBA00023141"/>
    </source>
</evidence>
<feature type="binding site" evidence="11">
    <location>
        <position position="23"/>
    </location>
    <ligand>
        <name>Mg(2+)</name>
        <dbReference type="ChEBI" id="CHEBI:18420"/>
    </ligand>
</feature>
<protein>
    <recommendedName>
        <fullName evidence="3 11">Shikimate kinase</fullName>
        <shortName evidence="11">SK</shortName>
        <ecNumber evidence="3 11">2.7.1.71</ecNumber>
    </recommendedName>
</protein>
<evidence type="ECO:0000256" key="11">
    <source>
        <dbReference type="HAMAP-Rule" id="MF_00109"/>
    </source>
</evidence>
<feature type="binding site" evidence="11">
    <location>
        <position position="65"/>
    </location>
    <ligand>
        <name>substrate</name>
    </ligand>
</feature>
<dbReference type="HAMAP" id="MF_00109">
    <property type="entry name" value="Shikimate_kinase"/>
    <property type="match status" value="1"/>
</dbReference>
<comment type="similarity">
    <text evidence="2 11">Belongs to the shikimate kinase family.</text>
</comment>
<keyword evidence="8 11" id="KW-0067">ATP-binding</keyword>
<evidence type="ECO:0000256" key="5">
    <source>
        <dbReference type="ARBA" id="ARBA00022679"/>
    </source>
</evidence>
<dbReference type="GO" id="GO:0005524">
    <property type="term" value="F:ATP binding"/>
    <property type="evidence" value="ECO:0007669"/>
    <property type="project" value="UniProtKB-UniRule"/>
</dbReference>
<dbReference type="CDD" id="cd00464">
    <property type="entry name" value="SK"/>
    <property type="match status" value="1"/>
</dbReference>
<dbReference type="InterPro" id="IPR027417">
    <property type="entry name" value="P-loop_NTPase"/>
</dbReference>
<dbReference type="SUPFAM" id="SSF52540">
    <property type="entry name" value="P-loop containing nucleoside triphosphate hydrolases"/>
    <property type="match status" value="1"/>
</dbReference>
<organism evidence="13 14">
    <name type="scientific">Cellulosimicrobium cellulans</name>
    <name type="common">Arthrobacter luteus</name>
    <dbReference type="NCBI Taxonomy" id="1710"/>
    <lineage>
        <taxon>Bacteria</taxon>
        <taxon>Bacillati</taxon>
        <taxon>Actinomycetota</taxon>
        <taxon>Actinomycetes</taxon>
        <taxon>Micrococcales</taxon>
        <taxon>Promicromonosporaceae</taxon>
        <taxon>Cellulosimicrobium</taxon>
    </lineage>
</organism>
<keyword evidence="9 11" id="KW-0057">Aromatic amino acid biosynthesis</keyword>
<comment type="cofactor">
    <cofactor evidence="11">
        <name>Mg(2+)</name>
        <dbReference type="ChEBI" id="CHEBI:18420"/>
    </cofactor>
    <text evidence="11">Binds 1 Mg(2+) ion per subunit.</text>
</comment>
<gene>
    <name evidence="11" type="primary">aroK</name>
    <name evidence="13" type="ORF">CBR64_18175</name>
</gene>
<keyword evidence="11" id="KW-0460">Magnesium</keyword>
<keyword evidence="4 11" id="KW-0028">Amino-acid biosynthesis</keyword>
<dbReference type="GO" id="GO:0000287">
    <property type="term" value="F:magnesium ion binding"/>
    <property type="evidence" value="ECO:0007669"/>
    <property type="project" value="UniProtKB-UniRule"/>
</dbReference>
<dbReference type="PROSITE" id="PS01128">
    <property type="entry name" value="SHIKIMATE_KINASE"/>
    <property type="match status" value="1"/>
</dbReference>
<evidence type="ECO:0000256" key="10">
    <source>
        <dbReference type="ARBA" id="ARBA00048567"/>
    </source>
</evidence>
<evidence type="ECO:0000256" key="4">
    <source>
        <dbReference type="ARBA" id="ARBA00022605"/>
    </source>
</evidence>
<evidence type="ECO:0000256" key="6">
    <source>
        <dbReference type="ARBA" id="ARBA00022741"/>
    </source>
</evidence>
<evidence type="ECO:0000256" key="3">
    <source>
        <dbReference type="ARBA" id="ARBA00012154"/>
    </source>
</evidence>
<evidence type="ECO:0000256" key="2">
    <source>
        <dbReference type="ARBA" id="ARBA00006997"/>
    </source>
</evidence>
<dbReference type="InterPro" id="IPR023000">
    <property type="entry name" value="Shikimate_kinase_CS"/>
</dbReference>
<dbReference type="GO" id="GO:0005829">
    <property type="term" value="C:cytosol"/>
    <property type="evidence" value="ECO:0007669"/>
    <property type="project" value="TreeGrafter"/>
</dbReference>
<name>A0A1Y0HZV1_CELCE</name>
<dbReference type="AlphaFoldDB" id="A0A1Y0HZV1"/>
<dbReference type="GO" id="GO:0009423">
    <property type="term" value="P:chorismate biosynthetic process"/>
    <property type="evidence" value="ECO:0007669"/>
    <property type="project" value="UniProtKB-UniRule"/>
</dbReference>
<keyword evidence="11" id="KW-0963">Cytoplasm</keyword>
<evidence type="ECO:0000313" key="13">
    <source>
        <dbReference type="EMBL" id="ARU53076.1"/>
    </source>
</evidence>
<dbReference type="KEGG" id="cceu:CBR64_18175"/>
<evidence type="ECO:0000256" key="7">
    <source>
        <dbReference type="ARBA" id="ARBA00022777"/>
    </source>
</evidence>
<dbReference type="GO" id="GO:0009073">
    <property type="term" value="P:aromatic amino acid family biosynthetic process"/>
    <property type="evidence" value="ECO:0007669"/>
    <property type="project" value="UniProtKB-KW"/>
</dbReference>
<keyword evidence="5 11" id="KW-0808">Transferase</keyword>
<feature type="binding site" evidence="11">
    <location>
        <position position="164"/>
    </location>
    <ligand>
        <name>ATP</name>
        <dbReference type="ChEBI" id="CHEBI:30616"/>
    </ligand>
</feature>
<dbReference type="EMBL" id="CP021383">
    <property type="protein sequence ID" value="ARU53076.1"/>
    <property type="molecule type" value="Genomic_DNA"/>
</dbReference>
<feature type="binding site" evidence="11">
    <location>
        <position position="129"/>
    </location>
    <ligand>
        <name>ATP</name>
        <dbReference type="ChEBI" id="CHEBI:30616"/>
    </ligand>
</feature>
<evidence type="ECO:0000256" key="12">
    <source>
        <dbReference type="SAM" id="MobiDB-lite"/>
    </source>
</evidence>
<reference evidence="13 14" key="1">
    <citation type="submission" date="2017-05" db="EMBL/GenBank/DDBJ databases">
        <authorList>
            <person name="Song R."/>
            <person name="Chenine A.L."/>
            <person name="Ruprecht R.M."/>
        </authorList>
    </citation>
    <scope>NUCLEOTIDE SEQUENCE [LARGE SCALE GENOMIC DNA]</scope>
    <source>
        <strain evidence="13 14">PSBB019</strain>
    </source>
</reference>
<dbReference type="UniPathway" id="UPA00053">
    <property type="reaction ID" value="UER00088"/>
</dbReference>
<dbReference type="InterPro" id="IPR031322">
    <property type="entry name" value="Shikimate/glucono_kinase"/>
</dbReference>
<evidence type="ECO:0000256" key="1">
    <source>
        <dbReference type="ARBA" id="ARBA00004842"/>
    </source>
</evidence>
<dbReference type="OrthoDB" id="9800332at2"/>
<comment type="function">
    <text evidence="11">Catalyzes the specific phosphorylation of the 3-hydroxyl group of shikimic acid using ATP as a cosubstrate.</text>
</comment>
<feature type="binding site" evidence="11">
    <location>
        <position position="147"/>
    </location>
    <ligand>
        <name>substrate</name>
    </ligand>
</feature>
<evidence type="ECO:0000256" key="8">
    <source>
        <dbReference type="ARBA" id="ARBA00022840"/>
    </source>
</evidence>
<comment type="subcellular location">
    <subcellularLocation>
        <location evidence="11">Cytoplasm</location>
    </subcellularLocation>
</comment>
<dbReference type="Proteomes" id="UP000196228">
    <property type="component" value="Chromosome"/>
</dbReference>
<dbReference type="PRINTS" id="PR01100">
    <property type="entry name" value="SHIKIMTKNASE"/>
</dbReference>